<dbReference type="GO" id="GO:0016787">
    <property type="term" value="F:hydrolase activity"/>
    <property type="evidence" value="ECO:0007669"/>
    <property type="project" value="UniProtKB-KW"/>
</dbReference>
<evidence type="ECO:0000259" key="6">
    <source>
        <dbReference type="Pfam" id="PF01694"/>
    </source>
</evidence>
<keyword evidence="8" id="KW-1185">Reference proteome</keyword>
<feature type="transmembrane region" description="Helical" evidence="5">
    <location>
        <begin position="5"/>
        <end position="22"/>
    </location>
</feature>
<keyword evidence="4 5" id="KW-0472">Membrane</keyword>
<comment type="subcellular location">
    <subcellularLocation>
        <location evidence="1">Membrane</location>
        <topology evidence="1">Multi-pass membrane protein</topology>
    </subcellularLocation>
</comment>
<evidence type="ECO:0000256" key="3">
    <source>
        <dbReference type="ARBA" id="ARBA00022989"/>
    </source>
</evidence>
<feature type="transmembrane region" description="Helical" evidence="5">
    <location>
        <begin position="159"/>
        <end position="180"/>
    </location>
</feature>
<evidence type="ECO:0000313" key="8">
    <source>
        <dbReference type="Proteomes" id="UP001369082"/>
    </source>
</evidence>
<feature type="domain" description="Peptidase S54 rhomboid" evidence="6">
    <location>
        <begin position="38"/>
        <end position="180"/>
    </location>
</feature>
<evidence type="ECO:0000313" key="7">
    <source>
        <dbReference type="EMBL" id="MEL0630339.1"/>
    </source>
</evidence>
<proteinExistence type="predicted"/>
<keyword evidence="2 5" id="KW-0812">Transmembrane</keyword>
<dbReference type="SUPFAM" id="SSF144091">
    <property type="entry name" value="Rhomboid-like"/>
    <property type="match status" value="1"/>
</dbReference>
<dbReference type="InterPro" id="IPR023826">
    <property type="entry name" value="Rhom-like_SP_proteobac"/>
</dbReference>
<dbReference type="RefSeq" id="WP_341598468.1">
    <property type="nucleotide sequence ID" value="NZ_JBAKAZ010000051.1"/>
</dbReference>
<protein>
    <submittedName>
        <fullName evidence="7">Rhombosortase</fullName>
        <ecNumber evidence="7">3.4.21.-</ecNumber>
    </submittedName>
</protein>
<dbReference type="Proteomes" id="UP001369082">
    <property type="component" value="Unassembled WGS sequence"/>
</dbReference>
<keyword evidence="3 5" id="KW-1133">Transmembrane helix</keyword>
<evidence type="ECO:0000256" key="5">
    <source>
        <dbReference type="SAM" id="Phobius"/>
    </source>
</evidence>
<dbReference type="PANTHER" id="PTHR43731">
    <property type="entry name" value="RHOMBOID PROTEASE"/>
    <property type="match status" value="1"/>
</dbReference>
<evidence type="ECO:0000256" key="2">
    <source>
        <dbReference type="ARBA" id="ARBA00022692"/>
    </source>
</evidence>
<accession>A0ABU9GSP0</accession>
<organism evidence="7 8">
    <name type="scientific">Psychromonas aquatilis</name>
    <dbReference type="NCBI Taxonomy" id="2005072"/>
    <lineage>
        <taxon>Bacteria</taxon>
        <taxon>Pseudomonadati</taxon>
        <taxon>Pseudomonadota</taxon>
        <taxon>Gammaproteobacteria</taxon>
        <taxon>Alteromonadales</taxon>
        <taxon>Psychromonadaceae</taxon>
        <taxon>Psychromonas</taxon>
    </lineage>
</organism>
<gene>
    <name evidence="7" type="primary">rrtA</name>
    <name evidence="7" type="ORF">V6256_12050</name>
</gene>
<feature type="transmembrane region" description="Helical" evidence="5">
    <location>
        <begin position="54"/>
        <end position="73"/>
    </location>
</feature>
<feature type="transmembrane region" description="Helical" evidence="5">
    <location>
        <begin position="80"/>
        <end position="98"/>
    </location>
</feature>
<reference evidence="7 8" key="1">
    <citation type="submission" date="2024-02" db="EMBL/GenBank/DDBJ databases">
        <title>Bacteria isolated from the canopy kelp, Nereocystis luetkeana.</title>
        <authorList>
            <person name="Pfister C.A."/>
            <person name="Younker I.T."/>
            <person name="Light S.H."/>
        </authorList>
    </citation>
    <scope>NUCLEOTIDE SEQUENCE [LARGE SCALE GENOMIC DNA]</scope>
    <source>
        <strain evidence="7 8">TI.1.05</strain>
    </source>
</reference>
<dbReference type="EC" id="3.4.21.-" evidence="7"/>
<keyword evidence="7" id="KW-0378">Hydrolase</keyword>
<dbReference type="Pfam" id="PF01694">
    <property type="entry name" value="Rhomboid"/>
    <property type="match status" value="1"/>
</dbReference>
<dbReference type="NCBIfam" id="TIGR03902">
    <property type="entry name" value="rhom_GG_sort"/>
    <property type="match status" value="1"/>
</dbReference>
<dbReference type="PANTHER" id="PTHR43731:SF16">
    <property type="entry name" value="RHOMBOSORTASE"/>
    <property type="match status" value="1"/>
</dbReference>
<dbReference type="InterPro" id="IPR022764">
    <property type="entry name" value="Peptidase_S54_rhomboid_dom"/>
</dbReference>
<comment type="caution">
    <text evidence="7">The sequence shown here is derived from an EMBL/GenBank/DDBJ whole genome shotgun (WGS) entry which is preliminary data.</text>
</comment>
<name>A0ABU9GSP0_9GAMM</name>
<evidence type="ECO:0000256" key="1">
    <source>
        <dbReference type="ARBA" id="ARBA00004141"/>
    </source>
</evidence>
<evidence type="ECO:0000256" key="4">
    <source>
        <dbReference type="ARBA" id="ARBA00023136"/>
    </source>
</evidence>
<dbReference type="EMBL" id="JBAKAZ010000051">
    <property type="protein sequence ID" value="MEL0630339.1"/>
    <property type="molecule type" value="Genomic_DNA"/>
</dbReference>
<sequence length="185" mass="21033">MRTVFIHTTLIFMLCFAMYVFQNETNQWFAYYHNLVAKGQVWRLLTAHLCHTNGYHLLLNSIGLIVVVTLFINTFKKYSLIPLSIFSGLFIGISLFYFESDVHSYVGLSGVLHGLFAFAVCDELKRKEKWAYALAVGFTVKISWEQLNGPSTNTESLIAATVLINAHLYGAISGIVYFLFTRLKI</sequence>
<dbReference type="InterPro" id="IPR035952">
    <property type="entry name" value="Rhomboid-like_sf"/>
</dbReference>
<dbReference type="Gene3D" id="1.20.1540.10">
    <property type="entry name" value="Rhomboid-like"/>
    <property type="match status" value="1"/>
</dbReference>
<dbReference type="InterPro" id="IPR050925">
    <property type="entry name" value="Rhomboid_protease_S54"/>
</dbReference>